<dbReference type="Gene3D" id="3.20.20.80">
    <property type="entry name" value="Glycosidases"/>
    <property type="match status" value="3"/>
</dbReference>
<dbReference type="SMART" id="SM00642">
    <property type="entry name" value="Aamy"/>
    <property type="match status" value="1"/>
</dbReference>
<feature type="domain" description="Glycosyl hydrolase family 13 catalytic" evidence="1">
    <location>
        <begin position="12"/>
        <end position="496"/>
    </location>
</feature>
<dbReference type="PANTHER" id="PTHR10357:SF216">
    <property type="entry name" value="MALTOOLIGOSYL TREHALOSE SYNTHASE-RELATED"/>
    <property type="match status" value="1"/>
</dbReference>
<dbReference type="InterPro" id="IPR006047">
    <property type="entry name" value="GH13_cat_dom"/>
</dbReference>
<dbReference type="NCBIfam" id="TIGR02401">
    <property type="entry name" value="trehalose_TreY"/>
    <property type="match status" value="1"/>
</dbReference>
<dbReference type="EC" id="5.4.99.15" evidence="2"/>
<dbReference type="SUPFAM" id="SSF51445">
    <property type="entry name" value="(Trans)glycosidases"/>
    <property type="match status" value="1"/>
</dbReference>
<sequence length="936" mass="103830">MTELRATLRLQFHRDFTLDDAVPLVGYFARLGISHVYASPLLTARTGSRHGYDVVDPTQINPELGGETGLRRLVEALREHGMGLILDIVSNHMAVGGGDNPWWLDVLEWGAASPYAAFFDIQWQSQDPLMDAQLLVPFLRSDYGDVLDAGEILLHFDGHSGGLYAQHFDHRFPLTPPSYADVLACADTPALHSLGERFDALGGDPDAVTKGRELRAELARRASDPQFCDAVHHAVANLLGEGHLALHRLLERQHYRLASWRTAADDINWRRFFDINELGGLRVERAAVFDALHAKVFALIEEGLIDGLRIDHVDGLANPRAYCRKLRRSVERVLAKRPTELHAAHFPIYVEKILGEQEQLASDWGVDGTTGYEFMNQVSLLQHDPLGELHLHGLWNAVSGRPANFREEVLEARQLVLTGSLAGDLENVAQGLLLLARTDLATRDFTLGALRRALLALIVHFPVYRTYATASGRAPDDQAVFRQALAGASDSLAESDRLVLPRLDRWLGGQPLRDVPLGPTRHLQRKVLVRFQQLTSPAAAKAVEDTACYRAGVLLSRYDVGFDPQRFSAPAEAFHRACRARAQRFPHNLLATATHDHKRGEDTRARLAVLSERSHWYAERLEHWRRLAAPLRSQVDEQAAPSPGDEALLYQTLLASWPLGLSSDDRDALHSYRERLQRWQEKALREAKLHSTWNAPNGPYEDACRRFLEALLEGDAGQPLRDDLAAAAAQISPAGALNGLAQCLLKLTSPGVPDFYQGCEFWDFSLVDPDNRRPVDFAARQATRNTLAMPAALLRHWTDGHIKQWLIIRLLALRAEQPALFATGDFRALAVEGAQAERVLAFARRLGEQCLIVVVPRLSVPLLGDTPLPHIPPAQWGDTRIVLPTGLDPARLRGLCRATFTPPAAGRLAVAELLADCPVNALLTTPAAEEPRHDQP</sequence>
<keyword evidence="3" id="KW-1185">Reference proteome</keyword>
<dbReference type="NCBIfam" id="NF011086">
    <property type="entry name" value="PRK14511.1-3"/>
    <property type="match status" value="1"/>
</dbReference>
<dbReference type="InterPro" id="IPR017853">
    <property type="entry name" value="GH"/>
</dbReference>
<accession>A0ABS2IFM6</accession>
<comment type="caution">
    <text evidence="2">The sequence shown here is derived from an EMBL/GenBank/DDBJ whole genome shotgun (WGS) entry which is preliminary data.</text>
</comment>
<dbReference type="PANTHER" id="PTHR10357">
    <property type="entry name" value="ALPHA-AMYLASE FAMILY MEMBER"/>
    <property type="match status" value="1"/>
</dbReference>
<organism evidence="2 3">
    <name type="scientific">Zestomonas insulae</name>
    <dbReference type="NCBI Taxonomy" id="2809017"/>
    <lineage>
        <taxon>Bacteria</taxon>
        <taxon>Pseudomonadati</taxon>
        <taxon>Pseudomonadota</taxon>
        <taxon>Gammaproteobacteria</taxon>
        <taxon>Pseudomonadales</taxon>
        <taxon>Pseudomonadaceae</taxon>
        <taxon>Zestomonas</taxon>
    </lineage>
</organism>
<dbReference type="Proteomes" id="UP000717995">
    <property type="component" value="Unassembled WGS sequence"/>
</dbReference>
<evidence type="ECO:0000259" key="1">
    <source>
        <dbReference type="SMART" id="SM00642"/>
    </source>
</evidence>
<proteinExistence type="predicted"/>
<dbReference type="Gene3D" id="3.30.1590.10">
    <property type="entry name" value="Maltooligosyl trehalose synthase, domain 2"/>
    <property type="match status" value="1"/>
</dbReference>
<dbReference type="CDD" id="cd11336">
    <property type="entry name" value="AmyAc_MTSase"/>
    <property type="match status" value="1"/>
</dbReference>
<gene>
    <name evidence="2" type="ORF">JQX08_14365</name>
</gene>
<evidence type="ECO:0000313" key="3">
    <source>
        <dbReference type="Proteomes" id="UP000717995"/>
    </source>
</evidence>
<dbReference type="RefSeq" id="WP_205349083.1">
    <property type="nucleotide sequence ID" value="NZ_JAFEUP010000004.1"/>
</dbReference>
<evidence type="ECO:0000313" key="2">
    <source>
        <dbReference type="EMBL" id="MBM7061891.1"/>
    </source>
</evidence>
<dbReference type="GO" id="GO:0047470">
    <property type="term" value="F:(1,4)-alpha-D-glucan 1-alpha-D-glucosylmutase activity"/>
    <property type="evidence" value="ECO:0007669"/>
    <property type="project" value="UniProtKB-EC"/>
</dbReference>
<dbReference type="InterPro" id="IPR012767">
    <property type="entry name" value="Trehalose_TreY"/>
</dbReference>
<keyword evidence="2" id="KW-0413">Isomerase</keyword>
<name>A0ABS2IFM6_9GAMM</name>
<dbReference type="Pfam" id="PF00128">
    <property type="entry name" value="Alpha-amylase"/>
    <property type="match status" value="1"/>
</dbReference>
<protein>
    <submittedName>
        <fullName evidence="2">Malto-oligosyltrehalose synthase</fullName>
        <ecNumber evidence="2">5.4.99.15</ecNumber>
    </submittedName>
</protein>
<reference evidence="2 3" key="1">
    <citation type="submission" date="2021-02" db="EMBL/GenBank/DDBJ databases">
        <authorList>
            <person name="Lee D.-H."/>
        </authorList>
    </citation>
    <scope>NUCLEOTIDE SEQUENCE [LARGE SCALE GENOMIC DNA]</scope>
    <source>
        <strain evidence="2 3">UL073</strain>
    </source>
</reference>
<dbReference type="EMBL" id="JAFEUP010000004">
    <property type="protein sequence ID" value="MBM7061891.1"/>
    <property type="molecule type" value="Genomic_DNA"/>
</dbReference>